<dbReference type="Pfam" id="PF13426">
    <property type="entry name" value="PAS_9"/>
    <property type="match status" value="1"/>
</dbReference>
<feature type="domain" description="PAS" evidence="3">
    <location>
        <begin position="134"/>
        <end position="179"/>
    </location>
</feature>
<dbReference type="PROSITE" id="PS50113">
    <property type="entry name" value="PAC"/>
    <property type="match status" value="1"/>
</dbReference>
<dbReference type="InterPro" id="IPR011006">
    <property type="entry name" value="CheY-like_superfamily"/>
</dbReference>
<dbReference type="InterPro" id="IPR001610">
    <property type="entry name" value="PAC"/>
</dbReference>
<feature type="domain" description="GGDEF" evidence="6">
    <location>
        <begin position="291"/>
        <end position="424"/>
    </location>
</feature>
<dbReference type="PROSITE" id="PS50883">
    <property type="entry name" value="EAL"/>
    <property type="match status" value="1"/>
</dbReference>
<dbReference type="InterPro" id="IPR000014">
    <property type="entry name" value="PAS"/>
</dbReference>
<dbReference type="SUPFAM" id="SSF55785">
    <property type="entry name" value="PYP-like sensor domain (PAS domain)"/>
    <property type="match status" value="1"/>
</dbReference>
<accession>A0A1R1I837</accession>
<dbReference type="SMART" id="SM00448">
    <property type="entry name" value="REC"/>
    <property type="match status" value="1"/>
</dbReference>
<dbReference type="SUPFAM" id="SSF55073">
    <property type="entry name" value="Nucleotide cyclase"/>
    <property type="match status" value="1"/>
</dbReference>
<dbReference type="Pfam" id="PF00990">
    <property type="entry name" value="GGDEF"/>
    <property type="match status" value="1"/>
</dbReference>
<evidence type="ECO:0000313" key="7">
    <source>
        <dbReference type="EMBL" id="OMG54875.1"/>
    </source>
</evidence>
<feature type="domain" description="Response regulatory" evidence="2">
    <location>
        <begin position="12"/>
        <end position="126"/>
    </location>
</feature>
<dbReference type="SMART" id="SM00052">
    <property type="entry name" value="EAL"/>
    <property type="match status" value="1"/>
</dbReference>
<proteinExistence type="predicted"/>
<evidence type="ECO:0000313" key="8">
    <source>
        <dbReference type="Proteomes" id="UP000187526"/>
    </source>
</evidence>
<dbReference type="CDD" id="cd01948">
    <property type="entry name" value="EAL"/>
    <property type="match status" value="1"/>
</dbReference>
<evidence type="ECO:0000259" key="2">
    <source>
        <dbReference type="PROSITE" id="PS50110"/>
    </source>
</evidence>
<dbReference type="CDD" id="cd01949">
    <property type="entry name" value="GGDEF"/>
    <property type="match status" value="1"/>
</dbReference>
<evidence type="ECO:0000259" key="5">
    <source>
        <dbReference type="PROSITE" id="PS50883"/>
    </source>
</evidence>
<gene>
    <name evidence="7" type="ORF">BJN45_06805</name>
</gene>
<keyword evidence="8" id="KW-1185">Reference proteome</keyword>
<dbReference type="InterPro" id="IPR043128">
    <property type="entry name" value="Rev_trsase/Diguanyl_cyclase"/>
</dbReference>
<evidence type="ECO:0000259" key="3">
    <source>
        <dbReference type="PROSITE" id="PS50112"/>
    </source>
</evidence>
<dbReference type="Gene3D" id="3.20.20.450">
    <property type="entry name" value="EAL domain"/>
    <property type="match status" value="1"/>
</dbReference>
<dbReference type="Gene3D" id="3.30.450.20">
    <property type="entry name" value="PAS domain"/>
    <property type="match status" value="1"/>
</dbReference>
<dbReference type="CDD" id="cd00156">
    <property type="entry name" value="REC"/>
    <property type="match status" value="1"/>
</dbReference>
<protein>
    <recommendedName>
        <fullName evidence="9">Two-component system response regulator</fullName>
    </recommendedName>
</protein>
<dbReference type="Gene3D" id="3.40.50.2300">
    <property type="match status" value="1"/>
</dbReference>
<dbReference type="PROSITE" id="PS50887">
    <property type="entry name" value="GGDEF"/>
    <property type="match status" value="1"/>
</dbReference>
<dbReference type="Pfam" id="PF00563">
    <property type="entry name" value="EAL"/>
    <property type="match status" value="1"/>
</dbReference>
<dbReference type="PANTHER" id="PTHR44757">
    <property type="entry name" value="DIGUANYLATE CYCLASE DGCP"/>
    <property type="match status" value="1"/>
</dbReference>
<dbReference type="GO" id="GO:0000160">
    <property type="term" value="P:phosphorelay signal transduction system"/>
    <property type="evidence" value="ECO:0007669"/>
    <property type="project" value="InterPro"/>
</dbReference>
<dbReference type="SUPFAM" id="SSF141868">
    <property type="entry name" value="EAL domain-like"/>
    <property type="match status" value="1"/>
</dbReference>
<dbReference type="Proteomes" id="UP000187526">
    <property type="component" value="Unassembled WGS sequence"/>
</dbReference>
<dbReference type="InterPro" id="IPR001789">
    <property type="entry name" value="Sig_transdc_resp-reg_receiver"/>
</dbReference>
<dbReference type="PROSITE" id="PS50112">
    <property type="entry name" value="PAS"/>
    <property type="match status" value="1"/>
</dbReference>
<evidence type="ECO:0000259" key="4">
    <source>
        <dbReference type="PROSITE" id="PS50113"/>
    </source>
</evidence>
<dbReference type="Gene3D" id="3.30.70.270">
    <property type="match status" value="1"/>
</dbReference>
<feature type="domain" description="PAC" evidence="4">
    <location>
        <begin position="205"/>
        <end position="259"/>
    </location>
</feature>
<dbReference type="NCBIfam" id="TIGR00229">
    <property type="entry name" value="sensory_box"/>
    <property type="match status" value="1"/>
</dbReference>
<sequence>MTESLKLLSLARVLVVESDEVLLHTLKSLLSPHVQEIILARDGESGLDRWCRDEPDIVLTGFSLSDFDGLVMSERIRALDPDAVIMVISDSAEIDFLHRIIHLGIDAHIVKPIDRILLIDLLTRCMRDRQRVLDLKMASMVFEVANEGILITDDRARILAVNPAFSLLTGYRPNEVVGQRTSVLSSGIHGPDFYRSMWETLLTHGRWEGELTNRRKDGSLYEQWLSIAAVDGDVGTPRRYVGLVSDITERKREEERIRRLAHIDSLTGLPNRVLFLDRLQRSIARARRYRHKLAVLYLDLDHFKHINDTWGHAAGDEVLRVSAARMVQALRLSDTVSRRGGDEFVLIVEQNDYPEGVGNICQKLLAEISKTITFNSFGLQIDASIGVAIYPDDAEEPDELLAAADVALYEAKADGRGRFRFFCSKSQPGFRGRLDMERELRAGLDNWRYTLRYLPEVSLLTGKAEYIEALLRFQHPEFGLLDAGRFLEIAEEIGIMPELGRKALGQAASELTSINGDLGLVIDLSARQLSAPDAVSHLLDTLGHAGVPTTRITFECTEAALTGNERAMKTLLRLAESGCKFSLDDFGAGYCSFSLLSQLPMSSIKIDRSFTGEIVHNPQMRELVAALVAFAQRLGVRAVAEGVETQAQLEILRDIGCDAAQGYLFGRPISFDEWRNRSGMQKDLFGSAL</sequence>
<dbReference type="SMART" id="SM00267">
    <property type="entry name" value="GGDEF"/>
    <property type="match status" value="1"/>
</dbReference>
<dbReference type="InterPro" id="IPR001633">
    <property type="entry name" value="EAL_dom"/>
</dbReference>
<dbReference type="SMART" id="SM00091">
    <property type="entry name" value="PAS"/>
    <property type="match status" value="1"/>
</dbReference>
<dbReference type="NCBIfam" id="TIGR00254">
    <property type="entry name" value="GGDEF"/>
    <property type="match status" value="1"/>
</dbReference>
<evidence type="ECO:0008006" key="9">
    <source>
        <dbReference type="Google" id="ProtNLM"/>
    </source>
</evidence>
<evidence type="ECO:0000256" key="1">
    <source>
        <dbReference type="PROSITE-ProRule" id="PRU00169"/>
    </source>
</evidence>
<dbReference type="PROSITE" id="PS50110">
    <property type="entry name" value="RESPONSE_REGULATORY"/>
    <property type="match status" value="1"/>
</dbReference>
<dbReference type="InterPro" id="IPR052155">
    <property type="entry name" value="Biofilm_reg_signaling"/>
</dbReference>
<dbReference type="InterPro" id="IPR035965">
    <property type="entry name" value="PAS-like_dom_sf"/>
</dbReference>
<dbReference type="InterPro" id="IPR000160">
    <property type="entry name" value="GGDEF_dom"/>
</dbReference>
<dbReference type="CDD" id="cd00130">
    <property type="entry name" value="PAS"/>
    <property type="match status" value="1"/>
</dbReference>
<evidence type="ECO:0000259" key="6">
    <source>
        <dbReference type="PROSITE" id="PS50887"/>
    </source>
</evidence>
<dbReference type="Pfam" id="PF00072">
    <property type="entry name" value="Response_reg"/>
    <property type="match status" value="1"/>
</dbReference>
<dbReference type="SUPFAM" id="SSF52172">
    <property type="entry name" value="CheY-like"/>
    <property type="match status" value="1"/>
</dbReference>
<comment type="caution">
    <text evidence="1">Lacks conserved residue(s) required for the propagation of feature annotation.</text>
</comment>
<comment type="caution">
    <text evidence="7">The sequence shown here is derived from an EMBL/GenBank/DDBJ whole genome shotgun (WGS) entry which is preliminary data.</text>
</comment>
<dbReference type="EMBL" id="MTHD01000002">
    <property type="protein sequence ID" value="OMG54875.1"/>
    <property type="molecule type" value="Genomic_DNA"/>
</dbReference>
<organism evidence="7 8">
    <name type="scientific">Azonexus hydrophilus</name>
    <dbReference type="NCBI Taxonomy" id="418702"/>
    <lineage>
        <taxon>Bacteria</taxon>
        <taxon>Pseudomonadati</taxon>
        <taxon>Pseudomonadota</taxon>
        <taxon>Betaproteobacteria</taxon>
        <taxon>Rhodocyclales</taxon>
        <taxon>Azonexaceae</taxon>
        <taxon>Azonexus</taxon>
    </lineage>
</organism>
<dbReference type="RefSeq" id="WP_076093347.1">
    <property type="nucleotide sequence ID" value="NZ_MTHD01000002.1"/>
</dbReference>
<dbReference type="STRING" id="418702.BJN45_06805"/>
<dbReference type="InterPro" id="IPR000700">
    <property type="entry name" value="PAS-assoc_C"/>
</dbReference>
<dbReference type="InterPro" id="IPR029787">
    <property type="entry name" value="Nucleotide_cyclase"/>
</dbReference>
<reference evidence="7 8" key="1">
    <citation type="submission" date="2016-10" db="EMBL/GenBank/DDBJ databases">
        <title>Alkaliphiles isolated from bioreactors.</title>
        <authorList>
            <person name="Salah Z."/>
            <person name="Rout S.P."/>
            <person name="Humphreys P.N."/>
        </authorList>
    </citation>
    <scope>NUCLEOTIDE SEQUENCE [LARGE SCALE GENOMIC DNA]</scope>
    <source>
        <strain evidence="7 8">ZS02</strain>
    </source>
</reference>
<name>A0A1R1I837_9RHOO</name>
<dbReference type="FunFam" id="3.30.70.270:FF:000001">
    <property type="entry name" value="Diguanylate cyclase domain protein"/>
    <property type="match status" value="1"/>
</dbReference>
<dbReference type="GO" id="GO:0003824">
    <property type="term" value="F:catalytic activity"/>
    <property type="evidence" value="ECO:0007669"/>
    <property type="project" value="UniProtKB-ARBA"/>
</dbReference>
<dbReference type="InterPro" id="IPR035919">
    <property type="entry name" value="EAL_sf"/>
</dbReference>
<dbReference type="SMART" id="SM00086">
    <property type="entry name" value="PAC"/>
    <property type="match status" value="1"/>
</dbReference>
<dbReference type="PANTHER" id="PTHR44757:SF2">
    <property type="entry name" value="BIOFILM ARCHITECTURE MAINTENANCE PROTEIN MBAA"/>
    <property type="match status" value="1"/>
</dbReference>
<feature type="domain" description="EAL" evidence="5">
    <location>
        <begin position="433"/>
        <end position="682"/>
    </location>
</feature>
<dbReference type="AlphaFoldDB" id="A0A1R1I837"/>